<dbReference type="OrthoDB" id="6155966at2759"/>
<comment type="caution">
    <text evidence="2">The sequence shown here is derived from an EMBL/GenBank/DDBJ whole genome shotgun (WGS) entry which is preliminary data.</text>
</comment>
<dbReference type="InParanoid" id="A0A1Y2H261"/>
<dbReference type="EMBL" id="MCFF01000001">
    <property type="protein sequence ID" value="ORZ28636.1"/>
    <property type="molecule type" value="Genomic_DNA"/>
</dbReference>
<feature type="compositionally biased region" description="Polar residues" evidence="1">
    <location>
        <begin position="163"/>
        <end position="177"/>
    </location>
</feature>
<keyword evidence="3" id="KW-1185">Reference proteome</keyword>
<gene>
    <name evidence="2" type="ORF">BCR41DRAFT_1035</name>
</gene>
<evidence type="ECO:0000256" key="1">
    <source>
        <dbReference type="SAM" id="MobiDB-lite"/>
    </source>
</evidence>
<dbReference type="AlphaFoldDB" id="A0A1Y2H261"/>
<reference evidence="2 3" key="1">
    <citation type="submission" date="2016-07" db="EMBL/GenBank/DDBJ databases">
        <title>Pervasive Adenine N6-methylation of Active Genes in Fungi.</title>
        <authorList>
            <consortium name="DOE Joint Genome Institute"/>
            <person name="Mondo S.J."/>
            <person name="Dannebaum R.O."/>
            <person name="Kuo R.C."/>
            <person name="Labutti K."/>
            <person name="Haridas S."/>
            <person name="Kuo A."/>
            <person name="Salamov A."/>
            <person name="Ahrendt S.R."/>
            <person name="Lipzen A."/>
            <person name="Sullivan W."/>
            <person name="Andreopoulos W.B."/>
            <person name="Clum A."/>
            <person name="Lindquist E."/>
            <person name="Daum C."/>
            <person name="Ramamoorthy G.K."/>
            <person name="Gryganskyi A."/>
            <person name="Culley D."/>
            <person name="Magnuson J.K."/>
            <person name="James T.Y."/>
            <person name="O'Malley M.A."/>
            <person name="Stajich J.E."/>
            <person name="Spatafora J.W."/>
            <person name="Visel A."/>
            <person name="Grigoriev I.V."/>
        </authorList>
    </citation>
    <scope>NUCLEOTIDE SEQUENCE [LARGE SCALE GENOMIC DNA]</scope>
    <source>
        <strain evidence="2 3">NRRL 3116</strain>
    </source>
</reference>
<feature type="region of interest" description="Disordered" evidence="1">
    <location>
        <begin position="334"/>
        <end position="372"/>
    </location>
</feature>
<feature type="compositionally biased region" description="Polar residues" evidence="1">
    <location>
        <begin position="334"/>
        <end position="343"/>
    </location>
</feature>
<dbReference type="Proteomes" id="UP000193648">
    <property type="component" value="Unassembled WGS sequence"/>
</dbReference>
<dbReference type="RefSeq" id="XP_021886309.1">
    <property type="nucleotide sequence ID" value="XM_022019320.1"/>
</dbReference>
<evidence type="ECO:0000313" key="3">
    <source>
        <dbReference type="Proteomes" id="UP000193648"/>
    </source>
</evidence>
<organism evidence="2 3">
    <name type="scientific">Lobosporangium transversale</name>
    <dbReference type="NCBI Taxonomy" id="64571"/>
    <lineage>
        <taxon>Eukaryota</taxon>
        <taxon>Fungi</taxon>
        <taxon>Fungi incertae sedis</taxon>
        <taxon>Mucoromycota</taxon>
        <taxon>Mortierellomycotina</taxon>
        <taxon>Mortierellomycetes</taxon>
        <taxon>Mortierellales</taxon>
        <taxon>Mortierellaceae</taxon>
        <taxon>Lobosporangium</taxon>
    </lineage>
</organism>
<feature type="compositionally biased region" description="Acidic residues" evidence="1">
    <location>
        <begin position="140"/>
        <end position="162"/>
    </location>
</feature>
<proteinExistence type="predicted"/>
<name>A0A1Y2H261_9FUNG</name>
<dbReference type="GeneID" id="33561165"/>
<evidence type="ECO:0000313" key="2">
    <source>
        <dbReference type="EMBL" id="ORZ28636.1"/>
    </source>
</evidence>
<protein>
    <submittedName>
        <fullName evidence="2">Uncharacterized protein</fullName>
    </submittedName>
</protein>
<feature type="region of interest" description="Disordered" evidence="1">
    <location>
        <begin position="128"/>
        <end position="177"/>
    </location>
</feature>
<sequence>MTFGTDKLPWEVTDTPVRLPGVVTSLPVKNVVQQQINPFNHQYVSMNNLMNSRPSPEIKKEIKEEFIEPKIGAKVERTYADMSTQTKAKQEKYASEGGMMMMQRPATEKKKSKPAYKDMDPELLMMSAPAVPTSPMPTLDVEEASAEGLEEDREQTADEESAQEQSEVNSTVQQAPSTRFGSYVQRARAKQAAAAAAAAAAVTSVSTEPLDPLEAMTRQLAEIHLDKSSSKLATAKSVADSDEERMKKAAKAREMCAQNPERKQHADVLFTLLKSVHEMNRILAEYSSTQARHAQAGGAVPRHTTAGSVYPRSSGVYAQNQGQIRTVSSYLNRRSPYQPSSLQQEHRPTDPDYSQLRSSLAGDSGSEISTVTPTADETLVASDSPVLYPTTDLHRTEEVPFELSEEERRIIEEDNARIAAAKAAAEATGTQYTPV</sequence>
<feature type="region of interest" description="Disordered" evidence="1">
    <location>
        <begin position="294"/>
        <end position="314"/>
    </location>
</feature>
<accession>A0A1Y2H261</accession>